<dbReference type="InterPro" id="IPR029063">
    <property type="entry name" value="SAM-dependent_MTases_sf"/>
</dbReference>
<dbReference type="Proteomes" id="UP000187408">
    <property type="component" value="Unassembled WGS sequence"/>
</dbReference>
<name>A0A1R1MKB7_9BACT</name>
<dbReference type="PANTHER" id="PTHR39963">
    <property type="entry name" value="SLL0983 PROTEIN"/>
    <property type="match status" value="1"/>
</dbReference>
<sequence length="284" mass="32042">MKKIITADGSPTFFSEEYGEPYHSVTAGAFRESEEKFIKPCKIIESLKKRDLKILDVCFGLGFNSMSAVKAAFECGGKLLIVGFEKDIEVIKASLQLDWGDMSAFKFFLSGLLKNRSFEDGFLTLNYFDGKIGIKVFIGEGREVVKKIYRNFGDFFDVVFHDPFSPKVNPELWTLDFFKYISEMVKEGGVLATYSSSLPVRKALLMAGFGVREGVAVGRKSKSTVAVKGRKSLLPDKFKKKLETSLFSVPYRDLFLNDPPALIRNRRSGCIHILESVYPFECLY</sequence>
<dbReference type="Gene3D" id="3.40.50.150">
    <property type="entry name" value="Vaccinia Virus protein VP39"/>
    <property type="match status" value="1"/>
</dbReference>
<dbReference type="EMBL" id="MOEN01000024">
    <property type="protein sequence ID" value="OMH40206.1"/>
    <property type="molecule type" value="Genomic_DNA"/>
</dbReference>
<dbReference type="Pfam" id="PF05430">
    <property type="entry name" value="Methyltransf_30"/>
    <property type="match status" value="1"/>
</dbReference>
<proteinExistence type="predicted"/>
<dbReference type="OrthoDB" id="9786494at2"/>
<dbReference type="AlphaFoldDB" id="A0A1R1MKB7"/>
<dbReference type="InterPro" id="IPR008471">
    <property type="entry name" value="MnmC-like_methylTransf"/>
</dbReference>
<gene>
    <name evidence="2" type="ORF">BLW93_06445</name>
</gene>
<dbReference type="GO" id="GO:0016645">
    <property type="term" value="F:oxidoreductase activity, acting on the CH-NH group of donors"/>
    <property type="evidence" value="ECO:0007669"/>
    <property type="project" value="InterPro"/>
</dbReference>
<dbReference type="Gene3D" id="1.20.120.1180">
    <property type="match status" value="1"/>
</dbReference>
<dbReference type="STRING" id="1914305.BLW93_06445"/>
<evidence type="ECO:0000313" key="3">
    <source>
        <dbReference type="Proteomes" id="UP000187408"/>
    </source>
</evidence>
<dbReference type="PANTHER" id="PTHR39963:SF1">
    <property type="entry name" value="MNMC-LIKE METHYLTRANSFERASE DOMAIN-CONTAINING PROTEIN"/>
    <property type="match status" value="1"/>
</dbReference>
<protein>
    <recommendedName>
        <fullName evidence="1">MnmC-like methyltransferase domain-containing protein</fullName>
    </recommendedName>
</protein>
<feature type="domain" description="MnmC-like methyltransferase" evidence="1">
    <location>
        <begin position="121"/>
        <end position="228"/>
    </location>
</feature>
<comment type="caution">
    <text evidence="2">The sequence shown here is derived from an EMBL/GenBank/DDBJ whole genome shotgun (WGS) entry which is preliminary data.</text>
</comment>
<keyword evidence="3" id="KW-1185">Reference proteome</keyword>
<organism evidence="2 3">
    <name type="scientific">Desulfurobacterium indicum</name>
    <dbReference type="NCBI Taxonomy" id="1914305"/>
    <lineage>
        <taxon>Bacteria</taxon>
        <taxon>Pseudomonadati</taxon>
        <taxon>Aquificota</taxon>
        <taxon>Aquificia</taxon>
        <taxon>Desulfurobacteriales</taxon>
        <taxon>Desulfurobacteriaceae</taxon>
        <taxon>Desulfurobacterium</taxon>
    </lineage>
</organism>
<accession>A0A1R1MKB7</accession>
<evidence type="ECO:0000313" key="2">
    <source>
        <dbReference type="EMBL" id="OMH40206.1"/>
    </source>
</evidence>
<reference evidence="2 3" key="1">
    <citation type="submission" date="2016-10" db="EMBL/GenBank/DDBJ databases">
        <title>Genome sequence of a sulfur-reducing bacterium Desulfurobacterium indicum K6013.</title>
        <authorList>
            <person name="Cao J."/>
            <person name="Shao Z."/>
            <person name="Alain K."/>
            <person name="Jebbar M."/>
        </authorList>
    </citation>
    <scope>NUCLEOTIDE SEQUENCE [LARGE SCALE GENOMIC DNA]</scope>
    <source>
        <strain evidence="2 3">K6013</strain>
    </source>
</reference>
<dbReference type="SUPFAM" id="SSF53335">
    <property type="entry name" value="S-adenosyl-L-methionine-dependent methyltransferases"/>
    <property type="match status" value="1"/>
</dbReference>
<evidence type="ECO:0000259" key="1">
    <source>
        <dbReference type="Pfam" id="PF05430"/>
    </source>
</evidence>